<feature type="domain" description="DUF1468" evidence="2">
    <location>
        <begin position="17"/>
        <end position="149"/>
    </location>
</feature>
<reference evidence="3 4" key="1">
    <citation type="submission" date="2019-03" db="EMBL/GenBank/DDBJ databases">
        <title>Draft genome sequences of novel Actinobacteria.</title>
        <authorList>
            <person name="Sahin N."/>
            <person name="Ay H."/>
            <person name="Saygin H."/>
        </authorList>
    </citation>
    <scope>NUCLEOTIDE SEQUENCE [LARGE SCALE GENOMIC DNA]</scope>
    <source>
        <strain evidence="3 4">16K309</strain>
    </source>
</reference>
<gene>
    <name evidence="3" type="ORF">E1181_26565</name>
</gene>
<evidence type="ECO:0000313" key="3">
    <source>
        <dbReference type="EMBL" id="TDD00901.1"/>
    </source>
</evidence>
<keyword evidence="1" id="KW-0812">Transmembrane</keyword>
<dbReference type="InterPro" id="IPR009936">
    <property type="entry name" value="DUF1468"/>
</dbReference>
<feature type="transmembrane region" description="Helical" evidence="1">
    <location>
        <begin position="83"/>
        <end position="116"/>
    </location>
</feature>
<dbReference type="Proteomes" id="UP000295674">
    <property type="component" value="Unassembled WGS sequence"/>
</dbReference>
<feature type="transmembrane region" description="Helical" evidence="1">
    <location>
        <begin position="43"/>
        <end position="62"/>
    </location>
</feature>
<dbReference type="Pfam" id="PF07331">
    <property type="entry name" value="TctB"/>
    <property type="match status" value="1"/>
</dbReference>
<feature type="transmembrane region" description="Helical" evidence="1">
    <location>
        <begin position="122"/>
        <end position="140"/>
    </location>
</feature>
<dbReference type="OrthoDB" id="4762645at2"/>
<comment type="caution">
    <text evidence="3">The sequence shown here is derived from an EMBL/GenBank/DDBJ whole genome shotgun (WGS) entry which is preliminary data.</text>
</comment>
<keyword evidence="4" id="KW-1185">Reference proteome</keyword>
<dbReference type="EMBL" id="SMKS01000070">
    <property type="protein sequence ID" value="TDD00901.1"/>
    <property type="molecule type" value="Genomic_DNA"/>
</dbReference>
<dbReference type="AlphaFoldDB" id="A0A4R4V866"/>
<accession>A0A4R4V866</accession>
<sequence length="155" mass="16058">MAVQDRRTALSTGLFGALMLLGAVVIIVDATRLPDQNSAMGPAVMPVMVAVLLGAVGIGLLVQAGLRLPGAARAELPGAWWRVVALVAVLLAFALLLPLIGYVLTATGLFVGAALLLGAPRRWALLAYGWALAAAVFFVFDRLIGLSLPSGPWGF</sequence>
<proteinExistence type="predicted"/>
<evidence type="ECO:0000313" key="4">
    <source>
        <dbReference type="Proteomes" id="UP000295674"/>
    </source>
</evidence>
<feature type="transmembrane region" description="Helical" evidence="1">
    <location>
        <begin position="12"/>
        <end position="31"/>
    </location>
</feature>
<evidence type="ECO:0000256" key="1">
    <source>
        <dbReference type="SAM" id="Phobius"/>
    </source>
</evidence>
<keyword evidence="1" id="KW-0472">Membrane</keyword>
<organism evidence="3 4">
    <name type="scientific">Saccharopolyspora terrae</name>
    <dbReference type="NCBI Taxonomy" id="2530384"/>
    <lineage>
        <taxon>Bacteria</taxon>
        <taxon>Bacillati</taxon>
        <taxon>Actinomycetota</taxon>
        <taxon>Actinomycetes</taxon>
        <taxon>Pseudonocardiales</taxon>
        <taxon>Pseudonocardiaceae</taxon>
        <taxon>Saccharopolyspora</taxon>
    </lineage>
</organism>
<name>A0A4R4V866_9PSEU</name>
<protein>
    <recommendedName>
        <fullName evidence="2">DUF1468 domain-containing protein</fullName>
    </recommendedName>
</protein>
<keyword evidence="1" id="KW-1133">Transmembrane helix</keyword>
<evidence type="ECO:0000259" key="2">
    <source>
        <dbReference type="Pfam" id="PF07331"/>
    </source>
</evidence>